<dbReference type="Proteomes" id="UP001056890">
    <property type="component" value="Chromosome"/>
</dbReference>
<reference evidence="2" key="1">
    <citation type="submission" date="2022-06" db="EMBL/GenBank/DDBJ databases">
        <title>Complete Genome of Aeromonas sp. Strain SOD01 Isolated from an Urban Freshwater Stream.</title>
        <authorList>
            <person name="Williams L.E."/>
            <person name="Brysgel T."/>
            <person name="Capestro E.M."/>
            <person name="Foltz G.V."/>
            <person name="Gardner A.E."/>
            <person name="Ingrassia J."/>
            <person name="Peterson E."/>
            <person name="Arruda J."/>
            <person name="Flaherty I."/>
            <person name="Hunt M."/>
            <person name="Pappas G."/>
            <person name="Ramsaran S."/>
            <person name="Rocha M."/>
        </authorList>
    </citation>
    <scope>NUCLEOTIDE SEQUENCE</scope>
    <source>
        <strain evidence="2">SOD01</strain>
    </source>
</reference>
<sequence>MIERIVGALLTVALWLALWLSPMLLTMAAACGLVWGWQGGDYLVAHVTMMLAVAAGVGLLPACWLSERIRRRHGLLNFHAMLMNNRELNNPPMPPRS</sequence>
<feature type="transmembrane region" description="Helical" evidence="1">
    <location>
        <begin position="44"/>
        <end position="65"/>
    </location>
</feature>
<dbReference type="RefSeq" id="WP_252996080.1">
    <property type="nucleotide sequence ID" value="NZ_CP099717.1"/>
</dbReference>
<evidence type="ECO:0000256" key="1">
    <source>
        <dbReference type="SAM" id="Phobius"/>
    </source>
</evidence>
<proteinExistence type="predicted"/>
<evidence type="ECO:0000313" key="3">
    <source>
        <dbReference type="Proteomes" id="UP001056890"/>
    </source>
</evidence>
<keyword evidence="3" id="KW-1185">Reference proteome</keyword>
<name>A0AAE9MKK8_9GAMM</name>
<dbReference type="PROSITE" id="PS51257">
    <property type="entry name" value="PROKAR_LIPOPROTEIN"/>
    <property type="match status" value="1"/>
</dbReference>
<keyword evidence="1" id="KW-0472">Membrane</keyword>
<organism evidence="2 3">
    <name type="scientific">Aeromonas encheleia</name>
    <dbReference type="NCBI Taxonomy" id="73010"/>
    <lineage>
        <taxon>Bacteria</taxon>
        <taxon>Pseudomonadati</taxon>
        <taxon>Pseudomonadota</taxon>
        <taxon>Gammaproteobacteria</taxon>
        <taxon>Aeromonadales</taxon>
        <taxon>Aeromonadaceae</taxon>
        <taxon>Aeromonas</taxon>
    </lineage>
</organism>
<accession>A0AAE9MKK8</accession>
<keyword evidence="1" id="KW-0812">Transmembrane</keyword>
<gene>
    <name evidence="2" type="ORF">NHF51_07680</name>
</gene>
<dbReference type="AlphaFoldDB" id="A0AAE9MKK8"/>
<protein>
    <submittedName>
        <fullName evidence="2">Uncharacterized protein</fullName>
    </submittedName>
</protein>
<dbReference type="EMBL" id="CP099717">
    <property type="protein sequence ID" value="USV59008.1"/>
    <property type="molecule type" value="Genomic_DNA"/>
</dbReference>
<keyword evidence="1" id="KW-1133">Transmembrane helix</keyword>
<evidence type="ECO:0000313" key="2">
    <source>
        <dbReference type="EMBL" id="USV59008.1"/>
    </source>
</evidence>